<organism evidence="2 3">
    <name type="scientific">Plutella xylostella</name>
    <name type="common">Diamondback moth</name>
    <name type="synonym">Plutella maculipennis</name>
    <dbReference type="NCBI Taxonomy" id="51655"/>
    <lineage>
        <taxon>Eukaryota</taxon>
        <taxon>Metazoa</taxon>
        <taxon>Ecdysozoa</taxon>
        <taxon>Arthropoda</taxon>
        <taxon>Hexapoda</taxon>
        <taxon>Insecta</taxon>
        <taxon>Pterygota</taxon>
        <taxon>Neoptera</taxon>
        <taxon>Endopterygota</taxon>
        <taxon>Lepidoptera</taxon>
        <taxon>Glossata</taxon>
        <taxon>Ditrysia</taxon>
        <taxon>Yponomeutoidea</taxon>
        <taxon>Plutellidae</taxon>
        <taxon>Plutella</taxon>
    </lineage>
</organism>
<reference evidence="2" key="1">
    <citation type="submission" date="2020-11" db="EMBL/GenBank/DDBJ databases">
        <authorList>
            <person name="Whiteford S."/>
        </authorList>
    </citation>
    <scope>NUCLEOTIDE SEQUENCE</scope>
</reference>
<gene>
    <name evidence="2" type="ORF">PLXY2_LOCUS886</name>
</gene>
<sequence length="644" mass="74446">MHRFAKVLRNISYSKNKYRMNVISSSIKCLQYPCSRSIFSNQVLFNKLYIENENGYAYKIMTNKGYANQFALDIASDKVSQAEFDRIMQDNLKNKTPQEIFQMFSKIGAYCSEHNMCISNKMFDNHIDVLTDNIKFASDDELKSLFYALKRWPETPSPRSRNYIEVWTALDDECLKRHTEWSTDKILSYLSLFYMLKIIKATDYSQKVLNKLATKAKRLTPAQLVPTFFYVGALRNPPYDMHNLEIQLAQNISLLTVDDLAVIALGFFKSKTPIRSMELISKILEKIIESSKEIHEISLAALLKLIRFSLRIMANDDQLYRLLGVLEAEVPRLSLMCCVHIALVGTPTLTVHESCLDAIARKLTSSIEDARLKDIERLVLTYGLFSYKPKTDTCLFEIITEELKNPRKQAQIDKYPRCYGCCVSYLGLLGIYPKDLISKVLDPKFLEKQYGRNPFEYGREILSLHNSVKIYFDNDSDMNCLTDRAAIVMAKRYTDYMPDQEHKKQYNITEKMILDTIRVLREVRGGHQYVLGDHVLTHHQRGDIIICNGKDGKPVSVEDTFPKTFGLIKRPPTDDTWVVLVIAGRNALLRKSRQATGPLQQKIVELRHIGYKANMIRWDDWSTLQTDEEKIEYLNNLITEAIQI</sequence>
<keyword evidence="3" id="KW-1185">Reference proteome</keyword>
<feature type="domain" description="RAP" evidence="1">
    <location>
        <begin position="578"/>
        <end position="636"/>
    </location>
</feature>
<proteinExistence type="predicted"/>
<dbReference type="Proteomes" id="UP000653454">
    <property type="component" value="Unassembled WGS sequence"/>
</dbReference>
<evidence type="ECO:0000313" key="3">
    <source>
        <dbReference type="Proteomes" id="UP000653454"/>
    </source>
</evidence>
<name>A0A8S4D208_PLUXY</name>
<accession>A0A8S4D208</accession>
<dbReference type="InterPro" id="IPR013584">
    <property type="entry name" value="RAP"/>
</dbReference>
<evidence type="ECO:0000313" key="2">
    <source>
        <dbReference type="EMBL" id="CAG9090667.1"/>
    </source>
</evidence>
<protein>
    <submittedName>
        <fullName evidence="2">(diamondback moth) hypothetical protein</fullName>
    </submittedName>
</protein>
<dbReference type="EMBL" id="CAJHNJ030000002">
    <property type="protein sequence ID" value="CAG9090667.1"/>
    <property type="molecule type" value="Genomic_DNA"/>
</dbReference>
<dbReference type="PROSITE" id="PS51286">
    <property type="entry name" value="RAP"/>
    <property type="match status" value="1"/>
</dbReference>
<comment type="caution">
    <text evidence="2">The sequence shown here is derived from an EMBL/GenBank/DDBJ whole genome shotgun (WGS) entry which is preliminary data.</text>
</comment>
<dbReference type="AlphaFoldDB" id="A0A8S4D208"/>
<evidence type="ECO:0000259" key="1">
    <source>
        <dbReference type="PROSITE" id="PS51286"/>
    </source>
</evidence>